<dbReference type="AlphaFoldDB" id="A0A845Q8U3"/>
<keyword evidence="2" id="KW-1185">Reference proteome</keyword>
<dbReference type="EMBL" id="WXYQ01000001">
    <property type="protein sequence ID" value="NBG94501.1"/>
    <property type="molecule type" value="Genomic_DNA"/>
</dbReference>
<evidence type="ECO:0008006" key="3">
    <source>
        <dbReference type="Google" id="ProtNLM"/>
    </source>
</evidence>
<name>A0A845Q8U3_9HYPH</name>
<dbReference type="Proteomes" id="UP000470384">
    <property type="component" value="Unassembled WGS sequence"/>
</dbReference>
<dbReference type="GeneID" id="300653480"/>
<sequence>MPTVRSAVLEDCHNLAPNLRPADAAELRAFAGYEPLEGLVESFKVSAQRYVIEHEGEVLTIFGASPSPHDPTCGLAWMMASTSLEDHSIWFLRNTYWMEKLVDDHYDWLFNFIDIRNEVHMKWLRWCGWEFGAVHENFGVEGRPFQEIYKFHNV</sequence>
<accession>A0A845Q8U3</accession>
<dbReference type="RefSeq" id="WP_160586590.1">
    <property type="nucleotide sequence ID" value="NZ_BMHN01000001.1"/>
</dbReference>
<gene>
    <name evidence="1" type="ORF">GTQ45_01985</name>
</gene>
<protein>
    <recommendedName>
        <fullName evidence="3">N-acetyltransferase domain-containing protein</fullName>
    </recommendedName>
</protein>
<evidence type="ECO:0000313" key="2">
    <source>
        <dbReference type="Proteomes" id="UP000470384"/>
    </source>
</evidence>
<organism evidence="1 2">
    <name type="scientific">Pyruvatibacter mobilis</name>
    <dbReference type="NCBI Taxonomy" id="1712261"/>
    <lineage>
        <taxon>Bacteria</taxon>
        <taxon>Pseudomonadati</taxon>
        <taxon>Pseudomonadota</taxon>
        <taxon>Alphaproteobacteria</taxon>
        <taxon>Hyphomicrobiales</taxon>
        <taxon>Parvibaculaceae</taxon>
        <taxon>Pyruvatibacter</taxon>
    </lineage>
</organism>
<proteinExistence type="predicted"/>
<comment type="caution">
    <text evidence="1">The sequence shown here is derived from an EMBL/GenBank/DDBJ whole genome shotgun (WGS) entry which is preliminary data.</text>
</comment>
<evidence type="ECO:0000313" key="1">
    <source>
        <dbReference type="EMBL" id="NBG94501.1"/>
    </source>
</evidence>
<dbReference type="OrthoDB" id="6711434at2"/>
<reference evidence="1 2" key="1">
    <citation type="journal article" date="2016" name="Int. J. Syst. Evol. Microbiol.">
        <title>Pyruvatibacter mobilis gen. nov., sp. nov., a marine bacterium from the culture broth of Picochlorum sp. 122.</title>
        <authorList>
            <person name="Wang G."/>
            <person name="Tang M."/>
            <person name="Wu H."/>
            <person name="Dai S."/>
            <person name="Li T."/>
            <person name="Chen C."/>
            <person name="He H."/>
            <person name="Fan J."/>
            <person name="Xiang W."/>
            <person name="Li X."/>
        </authorList>
    </citation>
    <scope>NUCLEOTIDE SEQUENCE [LARGE SCALE GENOMIC DNA]</scope>
    <source>
        <strain evidence="1 2">GYP-11</strain>
    </source>
</reference>